<evidence type="ECO:0000256" key="1">
    <source>
        <dbReference type="SAM" id="SignalP"/>
    </source>
</evidence>
<dbReference type="Gene3D" id="2.130.10.10">
    <property type="entry name" value="YVTN repeat-like/Quinoprotein amine dehydrogenase"/>
    <property type="match status" value="1"/>
</dbReference>
<evidence type="ECO:0008006" key="4">
    <source>
        <dbReference type="Google" id="ProtNLM"/>
    </source>
</evidence>
<gene>
    <name evidence="2" type="ORF">BC008_04615</name>
</gene>
<protein>
    <recommendedName>
        <fullName evidence="4">Lactonase</fullName>
    </recommendedName>
</protein>
<dbReference type="AlphaFoldDB" id="A0A0V7ZYD9"/>
<reference evidence="2 3" key="1">
    <citation type="journal article" date="2015" name="Genome Announc.">
        <title>Draft Genome of the Euendolithic (true boring) Cyanobacterium Mastigocoleus testarum strain BC008.</title>
        <authorList>
            <person name="Guida B.S."/>
            <person name="Garcia-Pichel F."/>
        </authorList>
    </citation>
    <scope>NUCLEOTIDE SEQUENCE [LARGE SCALE GENOMIC DNA]</scope>
    <source>
        <strain evidence="2 3">BC008</strain>
    </source>
</reference>
<proteinExistence type="predicted"/>
<feature type="signal peptide" evidence="1">
    <location>
        <begin position="1"/>
        <end position="26"/>
    </location>
</feature>
<sequence>MNLRNCVLSILLLASFLLQGCQSNSATQTQASTNQATTQGTSKTNIPLNFAGRYLLALSDADMVPSTYVDGQLGVKQLGIEDTLTILPLPLDLKNRSPQPMQVGQINVSNAVTAWPLSLEVSPDGRSGFVVETSEPAPKGATKFDQLPVGTKLRSLDLANPMNPRIVDTIELGRRPEAVDINPEGDLLAVTTSREPGKQVHLIPVKGTKLGQPQSFPIEGLKAEGEIGGIRWHPSGRFFAINLQTRDEVRFYQVIREDNSKFQIRQWGEPVKVGKFPVAGYFTPNGQFFVTNSVHWGENVDGFFVGAPPGSLTSIRFVNEGNNPKHQVISTIKAGISPEGLAMSRDGRLIATPNMIRSYLPWDDSRMTSYSSISLVRMNPDTGQLSSPEEYRLDGNVLPQGIVFDAEGKNLAVTSFINFDLTERRGGIHFFRVVDGDGDKPRLETTGFKASVVRGPHQLFLIP</sequence>
<name>A0A0V7ZYD9_9CYAN</name>
<dbReference type="InterPro" id="IPR015943">
    <property type="entry name" value="WD40/YVTN_repeat-like_dom_sf"/>
</dbReference>
<accession>A0A0V7ZYD9</accession>
<evidence type="ECO:0000313" key="3">
    <source>
        <dbReference type="Proteomes" id="UP000053372"/>
    </source>
</evidence>
<evidence type="ECO:0000313" key="2">
    <source>
        <dbReference type="EMBL" id="KST69588.1"/>
    </source>
</evidence>
<comment type="caution">
    <text evidence="2">The sequence shown here is derived from an EMBL/GenBank/DDBJ whole genome shotgun (WGS) entry which is preliminary data.</text>
</comment>
<dbReference type="SUPFAM" id="SSF51004">
    <property type="entry name" value="C-terminal (heme d1) domain of cytochrome cd1-nitrite reductase"/>
    <property type="match status" value="1"/>
</dbReference>
<dbReference type="EMBL" id="LMTZ01000019">
    <property type="protein sequence ID" value="KST69588.1"/>
    <property type="molecule type" value="Genomic_DNA"/>
</dbReference>
<organism evidence="2 3">
    <name type="scientific">Mastigocoleus testarum BC008</name>
    <dbReference type="NCBI Taxonomy" id="371196"/>
    <lineage>
        <taxon>Bacteria</taxon>
        <taxon>Bacillati</taxon>
        <taxon>Cyanobacteriota</taxon>
        <taxon>Cyanophyceae</taxon>
        <taxon>Nostocales</taxon>
        <taxon>Hapalosiphonaceae</taxon>
        <taxon>Mastigocoleus</taxon>
    </lineage>
</organism>
<keyword evidence="1" id="KW-0732">Signal</keyword>
<dbReference type="PROSITE" id="PS51257">
    <property type="entry name" value="PROKAR_LIPOPROTEIN"/>
    <property type="match status" value="1"/>
</dbReference>
<dbReference type="Proteomes" id="UP000053372">
    <property type="component" value="Unassembled WGS sequence"/>
</dbReference>
<keyword evidence="3" id="KW-1185">Reference proteome</keyword>
<feature type="chain" id="PRO_5006890226" description="Lactonase" evidence="1">
    <location>
        <begin position="27"/>
        <end position="463"/>
    </location>
</feature>
<dbReference type="InterPro" id="IPR011048">
    <property type="entry name" value="Haem_d1_sf"/>
</dbReference>